<evidence type="ECO:0008006" key="3">
    <source>
        <dbReference type="Google" id="ProtNLM"/>
    </source>
</evidence>
<name>A0ABW4F7G4_9PSEU</name>
<evidence type="ECO:0000313" key="1">
    <source>
        <dbReference type="EMBL" id="MFD1523091.1"/>
    </source>
</evidence>
<comment type="caution">
    <text evidence="1">The sequence shown here is derived from an EMBL/GenBank/DDBJ whole genome shotgun (WGS) entry which is preliminary data.</text>
</comment>
<dbReference type="Proteomes" id="UP001597114">
    <property type="component" value="Unassembled WGS sequence"/>
</dbReference>
<keyword evidence="2" id="KW-1185">Reference proteome</keyword>
<reference evidence="2" key="1">
    <citation type="journal article" date="2019" name="Int. J. Syst. Evol. Microbiol.">
        <title>The Global Catalogue of Microorganisms (GCM) 10K type strain sequencing project: providing services to taxonomists for standard genome sequencing and annotation.</title>
        <authorList>
            <consortium name="The Broad Institute Genomics Platform"/>
            <consortium name="The Broad Institute Genome Sequencing Center for Infectious Disease"/>
            <person name="Wu L."/>
            <person name="Ma J."/>
        </authorList>
    </citation>
    <scope>NUCLEOTIDE SEQUENCE [LARGE SCALE GENOMIC DNA]</scope>
    <source>
        <strain evidence="2">CCM 7043</strain>
    </source>
</reference>
<dbReference type="RefSeq" id="WP_344726577.1">
    <property type="nucleotide sequence ID" value="NZ_BAAAUS010000039.1"/>
</dbReference>
<sequence length="259" mass="28164">MRTVCGVARRIQSLVGRGMRKPGRVAQVLPLAGGRRPLLSEQVGEQRRGGVRLDQVDRTACGSAVLVALAAWADPGETQRLDGERVLGAATGSVGVTTEVATSFGTRYDERQRQVHRETNRFWPRALGTTPWAMVRWLRRNAPGAGPYRVRLVDDTSAADLAAALDEAGAALAAGRPVPMLVGSVVPRHYVMALGVQGPDSWRVYEPSLGRVRALDLRLVRQRRLAPVLGFHRLHALLVPPARTGARRTGSTAARRLER</sequence>
<dbReference type="EMBL" id="JBHUCO010000056">
    <property type="protein sequence ID" value="MFD1523091.1"/>
    <property type="molecule type" value="Genomic_DNA"/>
</dbReference>
<protein>
    <recommendedName>
        <fullName evidence="3">Peptidase C39-like domain-containing protein</fullName>
    </recommendedName>
</protein>
<accession>A0ABW4F7G4</accession>
<proteinExistence type="predicted"/>
<gene>
    <name evidence="1" type="ORF">ACFSJD_36795</name>
</gene>
<evidence type="ECO:0000313" key="2">
    <source>
        <dbReference type="Proteomes" id="UP001597114"/>
    </source>
</evidence>
<organism evidence="1 2">
    <name type="scientific">Pseudonocardia yunnanensis</name>
    <dbReference type="NCBI Taxonomy" id="58107"/>
    <lineage>
        <taxon>Bacteria</taxon>
        <taxon>Bacillati</taxon>
        <taxon>Actinomycetota</taxon>
        <taxon>Actinomycetes</taxon>
        <taxon>Pseudonocardiales</taxon>
        <taxon>Pseudonocardiaceae</taxon>
        <taxon>Pseudonocardia</taxon>
    </lineage>
</organism>